<gene>
    <name evidence="1" type="ORF">MHSWG343_03710</name>
</gene>
<organism evidence="1 2">
    <name type="scientific">Candidatus Mycoplasma haematohominis</name>
    <dbReference type="NCBI Taxonomy" id="1494318"/>
    <lineage>
        <taxon>Bacteria</taxon>
        <taxon>Bacillati</taxon>
        <taxon>Mycoplasmatota</taxon>
        <taxon>Mollicutes</taxon>
        <taxon>Mycoplasmataceae</taxon>
        <taxon>Mycoplasma</taxon>
    </lineage>
</organism>
<evidence type="ECO:0000313" key="1">
    <source>
        <dbReference type="EMBL" id="GCE63375.1"/>
    </source>
</evidence>
<proteinExistence type="predicted"/>
<reference evidence="1 2" key="1">
    <citation type="submission" date="2019-01" db="EMBL/GenBank/DDBJ databases">
        <title>Draft genome sequences of Candidatus Mycoplasma haemohominis SWG34-3 identified from a patient with pyrexia, anemia and liver dysfunction.</title>
        <authorList>
            <person name="Sekizuka T."/>
            <person name="Hattori N."/>
            <person name="Katano H."/>
            <person name="Takuma T."/>
            <person name="Ito T."/>
            <person name="Arai N."/>
            <person name="Yanai R."/>
            <person name="Ishii S."/>
            <person name="Miura Y."/>
            <person name="Tokunaga T."/>
            <person name="Watanabe H."/>
            <person name="Nomura N."/>
            <person name="Eguchi J."/>
            <person name="Arai T."/>
            <person name="Hasegawa H."/>
            <person name="Nakamaki T."/>
            <person name="Wakita T."/>
            <person name="Niki Y."/>
            <person name="Kuroda M."/>
        </authorList>
    </citation>
    <scope>NUCLEOTIDE SEQUENCE [LARGE SCALE GENOMIC DNA]</scope>
    <source>
        <strain evidence="1">SWG34-3</strain>
    </source>
</reference>
<evidence type="ECO:0000313" key="2">
    <source>
        <dbReference type="Proteomes" id="UP000324831"/>
    </source>
</evidence>
<name>A0A478FTF4_9MOLU</name>
<sequence length="122" mass="14771">MEISAKNREEFLSYFDDSQRKFISFIFDYPERERPINSFLFNFSKDLFAKEFGLEEEEKVKEEYKRIVKSLKKFKFFTVEGAKGNFLIYEKWNDDFTCSIVINPLLIPYIFSFFEFNAGERI</sequence>
<accession>A0A478FTF4</accession>
<dbReference type="Proteomes" id="UP000324831">
    <property type="component" value="Unassembled WGS sequence"/>
</dbReference>
<dbReference type="EMBL" id="BIMN01000001">
    <property type="protein sequence ID" value="GCE63375.1"/>
    <property type="molecule type" value="Genomic_DNA"/>
</dbReference>
<protein>
    <submittedName>
        <fullName evidence="1">Uncharacterized protein</fullName>
    </submittedName>
</protein>
<comment type="caution">
    <text evidence="1">The sequence shown here is derived from an EMBL/GenBank/DDBJ whole genome shotgun (WGS) entry which is preliminary data.</text>
</comment>
<dbReference type="AlphaFoldDB" id="A0A478FTF4"/>